<dbReference type="EMBL" id="WHWC01000001">
    <property type="protein sequence ID" value="KAG8390299.1"/>
    <property type="molecule type" value="Genomic_DNA"/>
</dbReference>
<sequence length="477" mass="52659">MGKATRWFRSLLTFKKSPESSTAAAAEKKKNNRKSKSNSVGDSVKFKNGVEEENPLASPYVDGLDANKHAIAVATATAAVAEAALAAAQAAAEVVKLTSGGGSWRSATPYRGGDRRPVLAAVRIQSAFRAYLARRALRALKALVKLQARVRGYIVRKQSADMLRRMQAMARIQARASAHRSYTTTEASNTDKINFFNSHHPGMTNPRSYEEMSNSAKHGGSLVKMQHNHSRPHMGNNVGKERPHLATNWLNHWMEQCTLNNVRDSSLEAGPGDDERSDKILEVDTWKPHQTPRQNDRRTSASTPQYFSAWKETGHDYSKMGQLSRPSSKLQNPNPSISSEEVSSLISSKFPPEGDQVPAWTAVNSPGGRSSSSRPTSNLRGPFTPTRSECSRSVYGDYLGHPNYMASTESSWAKVRSQSAPKQRMQLEELGLSSKYGRGLWELDANSEKGYSGHLKRQGTPTRDATPGFSSMYRYRL</sequence>
<dbReference type="GO" id="GO:0005516">
    <property type="term" value="F:calmodulin binding"/>
    <property type="evidence" value="ECO:0007669"/>
    <property type="project" value="UniProtKB-KW"/>
</dbReference>
<feature type="region of interest" description="Disordered" evidence="4">
    <location>
        <begin position="17"/>
        <end position="47"/>
    </location>
</feature>
<feature type="domain" description="DUF4005" evidence="5">
    <location>
        <begin position="371"/>
        <end position="429"/>
    </location>
</feature>
<feature type="region of interest" description="Disordered" evidence="4">
    <location>
        <begin position="317"/>
        <end position="387"/>
    </location>
</feature>
<keyword evidence="1" id="KW-0112">Calmodulin-binding</keyword>
<evidence type="ECO:0000259" key="5">
    <source>
        <dbReference type="Pfam" id="PF13178"/>
    </source>
</evidence>
<organism evidence="6 7">
    <name type="scientific">Buddleja alternifolia</name>
    <dbReference type="NCBI Taxonomy" id="168488"/>
    <lineage>
        <taxon>Eukaryota</taxon>
        <taxon>Viridiplantae</taxon>
        <taxon>Streptophyta</taxon>
        <taxon>Embryophyta</taxon>
        <taxon>Tracheophyta</taxon>
        <taxon>Spermatophyta</taxon>
        <taxon>Magnoliopsida</taxon>
        <taxon>eudicotyledons</taxon>
        <taxon>Gunneridae</taxon>
        <taxon>Pentapetalae</taxon>
        <taxon>asterids</taxon>
        <taxon>lamiids</taxon>
        <taxon>Lamiales</taxon>
        <taxon>Scrophulariaceae</taxon>
        <taxon>Buddlejeae</taxon>
        <taxon>Buddleja</taxon>
    </lineage>
</organism>
<feature type="compositionally biased region" description="Polar residues" evidence="4">
    <location>
        <begin position="324"/>
        <end position="335"/>
    </location>
</feature>
<dbReference type="Gene3D" id="1.20.5.190">
    <property type="match status" value="1"/>
</dbReference>
<evidence type="ECO:0000313" key="7">
    <source>
        <dbReference type="Proteomes" id="UP000826271"/>
    </source>
</evidence>
<dbReference type="SMART" id="SM00015">
    <property type="entry name" value="IQ"/>
    <property type="match status" value="2"/>
</dbReference>
<feature type="compositionally biased region" description="Basic and acidic residues" evidence="4">
    <location>
        <begin position="273"/>
        <end position="287"/>
    </location>
</feature>
<dbReference type="Pfam" id="PF13178">
    <property type="entry name" value="DUF4005"/>
    <property type="match status" value="1"/>
</dbReference>
<evidence type="ECO:0000256" key="3">
    <source>
        <dbReference type="ARBA" id="ARBA00024378"/>
    </source>
</evidence>
<feature type="compositionally biased region" description="Low complexity" evidence="4">
    <location>
        <begin position="365"/>
        <end position="375"/>
    </location>
</feature>
<dbReference type="InterPro" id="IPR025064">
    <property type="entry name" value="DUF4005"/>
</dbReference>
<dbReference type="AlphaFoldDB" id="A0AAV6Y626"/>
<comment type="caution">
    <text evidence="6">The sequence shown here is derived from an EMBL/GenBank/DDBJ whole genome shotgun (WGS) entry which is preliminary data.</text>
</comment>
<dbReference type="Proteomes" id="UP000826271">
    <property type="component" value="Unassembled WGS sequence"/>
</dbReference>
<evidence type="ECO:0000256" key="2">
    <source>
        <dbReference type="ARBA" id="ARBA00024341"/>
    </source>
</evidence>
<feature type="compositionally biased region" description="Low complexity" evidence="4">
    <location>
        <begin position="336"/>
        <end position="348"/>
    </location>
</feature>
<dbReference type="PANTHER" id="PTHR32295">
    <property type="entry name" value="IQ-DOMAIN 5-RELATED"/>
    <property type="match status" value="1"/>
</dbReference>
<dbReference type="InterPro" id="IPR000048">
    <property type="entry name" value="IQ_motif_EF-hand-BS"/>
</dbReference>
<accession>A0AAV6Y626</accession>
<evidence type="ECO:0000256" key="4">
    <source>
        <dbReference type="SAM" id="MobiDB-lite"/>
    </source>
</evidence>
<evidence type="ECO:0000256" key="1">
    <source>
        <dbReference type="ARBA" id="ARBA00022860"/>
    </source>
</evidence>
<dbReference type="PANTHER" id="PTHR32295:SF174">
    <property type="entry name" value="PROTEIN IQ-DOMAIN 24"/>
    <property type="match status" value="1"/>
</dbReference>
<comment type="subunit">
    <text evidence="3">Binds to multiple calmodulin (CaM) in the presence of Ca(2+) and CaM-like proteins.</text>
</comment>
<dbReference type="CDD" id="cd23767">
    <property type="entry name" value="IQCD"/>
    <property type="match status" value="1"/>
</dbReference>
<feature type="region of interest" description="Disordered" evidence="4">
    <location>
        <begin position="264"/>
        <end position="303"/>
    </location>
</feature>
<gene>
    <name evidence="6" type="ORF">BUALT_Bualt01G0069100</name>
</gene>
<protein>
    <recommendedName>
        <fullName evidence="5">DUF4005 domain-containing protein</fullName>
    </recommendedName>
</protein>
<dbReference type="PROSITE" id="PS50096">
    <property type="entry name" value="IQ"/>
    <property type="match status" value="2"/>
</dbReference>
<name>A0AAV6Y626_9LAMI</name>
<evidence type="ECO:0000313" key="6">
    <source>
        <dbReference type="EMBL" id="KAG8390299.1"/>
    </source>
</evidence>
<reference evidence="6" key="1">
    <citation type="submission" date="2019-10" db="EMBL/GenBank/DDBJ databases">
        <authorList>
            <person name="Zhang R."/>
            <person name="Pan Y."/>
            <person name="Wang J."/>
            <person name="Ma R."/>
            <person name="Yu S."/>
        </authorList>
    </citation>
    <scope>NUCLEOTIDE SEQUENCE</scope>
    <source>
        <strain evidence="6">LA-IB0</strain>
        <tissue evidence="6">Leaf</tissue>
    </source>
</reference>
<proteinExistence type="inferred from homology"/>
<keyword evidence="7" id="KW-1185">Reference proteome</keyword>
<comment type="similarity">
    <text evidence="2">Belongs to the IQD family.</text>
</comment>
<dbReference type="Pfam" id="PF00612">
    <property type="entry name" value="IQ"/>
    <property type="match status" value="2"/>
</dbReference>